<evidence type="ECO:0000259" key="2">
    <source>
        <dbReference type="Pfam" id="PF07171"/>
    </source>
</evidence>
<feature type="domain" description="Microcystin LR degradation protein MlrC C-terminal" evidence="2">
    <location>
        <begin position="303"/>
        <end position="478"/>
    </location>
</feature>
<dbReference type="GO" id="GO:0046872">
    <property type="term" value="F:metal ion binding"/>
    <property type="evidence" value="ECO:0007669"/>
    <property type="project" value="UniProtKB-KW"/>
</dbReference>
<dbReference type="GO" id="GO:0006508">
    <property type="term" value="P:proteolysis"/>
    <property type="evidence" value="ECO:0007669"/>
    <property type="project" value="UniProtKB-KW"/>
</dbReference>
<feature type="domain" description="Microcystin LR degradation protein MlrC N-terminal" evidence="3">
    <location>
        <begin position="6"/>
        <end position="292"/>
    </location>
</feature>
<sequence length="486" mass="51776">MTRRKRLAVARLWHEGNSFTPLPTTLPDFERREWFEGSEGLARYRGTGTELGAVVAFADMHPDWEVTVLRCASAPPGGPVEDALYERIVADMLRGLEGQHWDAVYLSLHGALVVESEPQADLMLLRRVRAVIGDAVPLGVSFDLHANISTELPRLIDFGSGYKTHPHIDMDQTAARVLAELARLVNGGAKLSGTVKKLPVLLHSFNMRTAAGPMADTVSDAKAATTGSVKDITVFGGFVWGDSPDAGASILSWAETETAAKAAADDIAQKLFARREEFRTSLPTPAQGLQAALQKPGLVCVVEPSDNPLSGGIGDTTGLLRALLDMKIDGEAVFAFLYDPDLVQAATTAGIGKTITAKLGGRIAPHFGAPVEARAEVVALTDGRFVNEGPFETGMAVDLGETAVLKTGNVKVIVTSSSQAGIDPAYFRLHGIDLAKIRLIAAKAKNHFRAAFVERAAIIVDVDTPGPAALDLSVLPFRYLPAGMET</sequence>
<evidence type="ECO:0000313" key="4">
    <source>
        <dbReference type="EMBL" id="QDO98533.1"/>
    </source>
</evidence>
<dbReference type="RefSeq" id="WP_144069514.1">
    <property type="nucleotide sequence ID" value="NZ_CP041636.1"/>
</dbReference>
<dbReference type="GO" id="GO:0008237">
    <property type="term" value="F:metallopeptidase activity"/>
    <property type="evidence" value="ECO:0007669"/>
    <property type="project" value="UniProtKB-KW"/>
</dbReference>
<dbReference type="InterPro" id="IPR009197">
    <property type="entry name" value="MlrC"/>
</dbReference>
<comment type="cofactor">
    <cofactor evidence="1">
        <name>Zn(2+)</name>
        <dbReference type="ChEBI" id="CHEBI:29105"/>
    </cofactor>
    <text evidence="1">Binds 1 zinc ion per subunit.</text>
</comment>
<gene>
    <name evidence="4" type="ORF">FNB15_15145</name>
</gene>
<keyword evidence="1" id="KW-0479">Metal-binding</keyword>
<proteinExistence type="inferred from homology"/>
<dbReference type="PIRSF" id="PIRSF012702">
    <property type="entry name" value="UCP012702"/>
    <property type="match status" value="1"/>
</dbReference>
<evidence type="ECO:0000256" key="1">
    <source>
        <dbReference type="PIRNR" id="PIRNR012702"/>
    </source>
</evidence>
<evidence type="ECO:0000313" key="5">
    <source>
        <dbReference type="Proteomes" id="UP000317496"/>
    </source>
</evidence>
<dbReference type="EMBL" id="CP041636">
    <property type="protein sequence ID" value="QDO98533.1"/>
    <property type="molecule type" value="Genomic_DNA"/>
</dbReference>
<dbReference type="Pfam" id="PF07171">
    <property type="entry name" value="MlrC_C"/>
    <property type="match status" value="1"/>
</dbReference>
<comment type="similarity">
    <text evidence="1">Belongs to the peptidase M81 family.</text>
</comment>
<dbReference type="KEGG" id="fer:FNB15_15145"/>
<organism evidence="4 5">
    <name type="scientific">Ferrovibrio terrae</name>
    <dbReference type="NCBI Taxonomy" id="2594003"/>
    <lineage>
        <taxon>Bacteria</taxon>
        <taxon>Pseudomonadati</taxon>
        <taxon>Pseudomonadota</taxon>
        <taxon>Alphaproteobacteria</taxon>
        <taxon>Rhodospirillales</taxon>
        <taxon>Rhodospirillaceae</taxon>
        <taxon>Ferrovibrio</taxon>
    </lineage>
</organism>
<protein>
    <recommendedName>
        <fullName evidence="1">Microcystinase C</fullName>
        <shortName evidence="1">MlrC</shortName>
    </recommendedName>
</protein>
<keyword evidence="1" id="KW-0378">Hydrolase</keyword>
<dbReference type="Proteomes" id="UP000317496">
    <property type="component" value="Chromosome"/>
</dbReference>
<dbReference type="InterPro" id="IPR015995">
    <property type="entry name" value="MlrC_N"/>
</dbReference>
<name>A0A516H427_9PROT</name>
<keyword evidence="5" id="KW-1185">Reference proteome</keyword>
<dbReference type="InterPro" id="IPR010799">
    <property type="entry name" value="MlrC_C"/>
</dbReference>
<dbReference type="OrthoDB" id="9782658at2"/>
<comment type="function">
    <text evidence="1">Involved in peptidolytic degradation of cyclic heptapeptide hepatotoxin microcystin (MC).</text>
</comment>
<reference evidence="4 5" key="1">
    <citation type="submission" date="2019-07" db="EMBL/GenBank/DDBJ databases">
        <title>Genome sequencing for Ferrovibrio sp. K5.</title>
        <authorList>
            <person name="Park S.-J."/>
        </authorList>
    </citation>
    <scope>NUCLEOTIDE SEQUENCE [LARGE SCALE GENOMIC DNA]</scope>
    <source>
        <strain evidence="4 5">K5</strain>
    </source>
</reference>
<accession>A0A516H427</accession>
<evidence type="ECO:0000259" key="3">
    <source>
        <dbReference type="Pfam" id="PF07364"/>
    </source>
</evidence>
<keyword evidence="1" id="KW-0482">Metalloprotease</keyword>
<dbReference type="Pfam" id="PF07364">
    <property type="entry name" value="DUF1485"/>
    <property type="match status" value="1"/>
</dbReference>
<dbReference type="AlphaFoldDB" id="A0A516H427"/>
<keyword evidence="1" id="KW-0645">Protease</keyword>